<reference evidence="2" key="1">
    <citation type="journal article" date="2023" name="Int. J. Syst. Evol. Microbiol.">
        <title>Collibacillus ludicampi gen. nov., sp. nov., a new soil bacterium of the family Alicyclobacillaceae.</title>
        <authorList>
            <person name="Jojima T."/>
            <person name="Ioku Y."/>
            <person name="Fukuta Y."/>
            <person name="Shirasaka N."/>
            <person name="Matsumura Y."/>
            <person name="Mori M."/>
        </authorList>
    </citation>
    <scope>NUCLEOTIDE SEQUENCE</scope>
    <source>
        <strain evidence="2">TP075</strain>
    </source>
</reference>
<dbReference type="AlphaFoldDB" id="A0AAV4LBL8"/>
<organism evidence="2 3">
    <name type="scientific">Collibacillus ludicampi</name>
    <dbReference type="NCBI Taxonomy" id="2771369"/>
    <lineage>
        <taxon>Bacteria</taxon>
        <taxon>Bacillati</taxon>
        <taxon>Bacillota</taxon>
        <taxon>Bacilli</taxon>
        <taxon>Bacillales</taxon>
        <taxon>Alicyclobacillaceae</taxon>
        <taxon>Collibacillus</taxon>
    </lineage>
</organism>
<feature type="domain" description="AB hydrolase-1" evidence="1">
    <location>
        <begin position="36"/>
        <end position="152"/>
    </location>
</feature>
<dbReference type="RefSeq" id="WP_282198407.1">
    <property type="nucleotide sequence ID" value="NZ_BOQE01000001.1"/>
</dbReference>
<evidence type="ECO:0000259" key="1">
    <source>
        <dbReference type="Pfam" id="PF00561"/>
    </source>
</evidence>
<dbReference type="Proteomes" id="UP001057291">
    <property type="component" value="Unassembled WGS sequence"/>
</dbReference>
<keyword evidence="3" id="KW-1185">Reference proteome</keyword>
<dbReference type="SUPFAM" id="SSF53474">
    <property type="entry name" value="alpha/beta-Hydrolases"/>
    <property type="match status" value="1"/>
</dbReference>
<keyword evidence="2" id="KW-0378">Hydrolase</keyword>
<dbReference type="GO" id="GO:0052689">
    <property type="term" value="F:carboxylic ester hydrolase activity"/>
    <property type="evidence" value="ECO:0007669"/>
    <property type="project" value="TreeGrafter"/>
</dbReference>
<accession>A0AAV4LBL8</accession>
<dbReference type="PANTHER" id="PTHR43265:SF1">
    <property type="entry name" value="ESTERASE ESTD"/>
    <property type="match status" value="1"/>
</dbReference>
<name>A0AAV4LBL8_9BACL</name>
<evidence type="ECO:0000313" key="3">
    <source>
        <dbReference type="Proteomes" id="UP001057291"/>
    </source>
</evidence>
<dbReference type="InterPro" id="IPR000073">
    <property type="entry name" value="AB_hydrolase_1"/>
</dbReference>
<comment type="caution">
    <text evidence="2">The sequence shown here is derived from an EMBL/GenBank/DDBJ whole genome shotgun (WGS) entry which is preliminary data.</text>
</comment>
<dbReference type="InterPro" id="IPR029058">
    <property type="entry name" value="AB_hydrolase_fold"/>
</dbReference>
<evidence type="ECO:0000313" key="2">
    <source>
        <dbReference type="EMBL" id="GIM45182.1"/>
    </source>
</evidence>
<dbReference type="Gene3D" id="3.40.50.1820">
    <property type="entry name" value="alpha/beta hydrolase"/>
    <property type="match status" value="1"/>
</dbReference>
<sequence length="287" mass="31838">MEKQMTIHSHDLDLAATIHFPSCKRDRAIRQPSQYPLIIICHGFVGSRIGVNRLFVKAARELSDAGFAVLRFDYGGCGESTGDYGAGGLEALIEQTRHVIDYGLEIEGVDPEGVILLGHSLGGAVSILTAGVDPRVKTLVLWSAVAHPFHDIVRIVGKKAYEESVRSGAVDYLGYSLSTNFFASLSRYHPFQQAKHFTGDVLLIHGSHDEVIPVEYCFLYQKLFALRKVNSHCEKEIIHQADHTFSSIDSTDRLLRKTRDWLSHVHKGVRAVYDPLPIGHPKAPDVS</sequence>
<proteinExistence type="predicted"/>
<dbReference type="Pfam" id="PF00561">
    <property type="entry name" value="Abhydrolase_1"/>
    <property type="match status" value="1"/>
</dbReference>
<gene>
    <name evidence="2" type="ORF">DNHGIG_07310</name>
</gene>
<dbReference type="PANTHER" id="PTHR43265">
    <property type="entry name" value="ESTERASE ESTD"/>
    <property type="match status" value="1"/>
</dbReference>
<dbReference type="InterPro" id="IPR053145">
    <property type="entry name" value="AB_hydrolase_Est10"/>
</dbReference>
<dbReference type="EMBL" id="BOQE01000001">
    <property type="protein sequence ID" value="GIM45182.1"/>
    <property type="molecule type" value="Genomic_DNA"/>
</dbReference>
<protein>
    <submittedName>
        <fullName evidence="2">Alpha/beta hydrolase</fullName>
    </submittedName>
</protein>